<dbReference type="Proteomes" id="UP000472273">
    <property type="component" value="Unplaced"/>
</dbReference>
<protein>
    <recommendedName>
        <fullName evidence="2">PH domain-containing protein</fullName>
    </recommendedName>
</protein>
<dbReference type="PANTHER" id="PTHR22902">
    <property type="entry name" value="SESQUIPEDALIAN"/>
    <property type="match status" value="1"/>
</dbReference>
<dbReference type="AlphaFoldDB" id="A0A670YDX8"/>
<dbReference type="GeneTree" id="ENSGT00940000155850"/>
<dbReference type="InterPro" id="IPR001849">
    <property type="entry name" value="PH_domain"/>
</dbReference>
<dbReference type="GO" id="GO:0005829">
    <property type="term" value="C:cytosol"/>
    <property type="evidence" value="ECO:0007669"/>
    <property type="project" value="GOC"/>
</dbReference>
<dbReference type="Ensembl" id="ENSPTXT00000010514.1">
    <property type="protein sequence ID" value="ENSPTXP00000010170.1"/>
    <property type="gene ID" value="ENSPTXG00000007216.1"/>
</dbReference>
<evidence type="ECO:0000313" key="3">
    <source>
        <dbReference type="Ensembl" id="ENSPTXP00000010170.1"/>
    </source>
</evidence>
<dbReference type="Gene3D" id="2.30.29.30">
    <property type="entry name" value="Pleckstrin-homology domain (PH domain)/Phosphotyrosine-binding domain (PTB)"/>
    <property type="match status" value="1"/>
</dbReference>
<organism evidence="3 4">
    <name type="scientific">Pseudonaja textilis</name>
    <name type="common">Eastern brown snake</name>
    <dbReference type="NCBI Taxonomy" id="8673"/>
    <lineage>
        <taxon>Eukaryota</taxon>
        <taxon>Metazoa</taxon>
        <taxon>Chordata</taxon>
        <taxon>Craniata</taxon>
        <taxon>Vertebrata</taxon>
        <taxon>Euteleostomi</taxon>
        <taxon>Lepidosauria</taxon>
        <taxon>Squamata</taxon>
        <taxon>Bifurcata</taxon>
        <taxon>Unidentata</taxon>
        <taxon>Episquamata</taxon>
        <taxon>Toxicofera</taxon>
        <taxon>Serpentes</taxon>
        <taxon>Colubroidea</taxon>
        <taxon>Elapidae</taxon>
        <taxon>Hydrophiinae</taxon>
        <taxon>Pseudonaja</taxon>
    </lineage>
</organism>
<dbReference type="InterPro" id="IPR011993">
    <property type="entry name" value="PH-like_dom_sf"/>
</dbReference>
<dbReference type="GO" id="GO:0005802">
    <property type="term" value="C:trans-Golgi network"/>
    <property type="evidence" value="ECO:0007669"/>
    <property type="project" value="TreeGrafter"/>
</dbReference>
<accession>A0A670YDX8</accession>
<evidence type="ECO:0000256" key="1">
    <source>
        <dbReference type="ARBA" id="ARBA00022553"/>
    </source>
</evidence>
<dbReference type="InterPro" id="IPR045188">
    <property type="entry name" value="Boi1/Boi2-like"/>
</dbReference>
<keyword evidence="1" id="KW-0597">Phosphoprotein</keyword>
<dbReference type="PANTHER" id="PTHR22902:SF27">
    <property type="entry name" value="PLECKSTRIN HOMOLOGY DOMAIN-CONTAINING FAMILY A MEMBER 3"/>
    <property type="match status" value="1"/>
</dbReference>
<dbReference type="GO" id="GO:0007032">
    <property type="term" value="P:endosome organization"/>
    <property type="evidence" value="ECO:0007669"/>
    <property type="project" value="TreeGrafter"/>
</dbReference>
<proteinExistence type="predicted"/>
<dbReference type="OMA" id="CEIKGRL"/>
<dbReference type="SUPFAM" id="SSF50729">
    <property type="entry name" value="PH domain-like"/>
    <property type="match status" value="1"/>
</dbReference>
<reference evidence="3" key="2">
    <citation type="submission" date="2025-09" db="UniProtKB">
        <authorList>
            <consortium name="Ensembl"/>
        </authorList>
    </citation>
    <scope>IDENTIFICATION</scope>
</reference>
<dbReference type="GO" id="GO:0042147">
    <property type="term" value="P:retrograde transport, endosome to Golgi"/>
    <property type="evidence" value="ECO:0007669"/>
    <property type="project" value="TreeGrafter"/>
</dbReference>
<dbReference type="GO" id="GO:0005769">
    <property type="term" value="C:early endosome"/>
    <property type="evidence" value="ECO:0007669"/>
    <property type="project" value="TreeGrafter"/>
</dbReference>
<name>A0A670YDX8_PSETE</name>
<dbReference type="Pfam" id="PF00169">
    <property type="entry name" value="PH"/>
    <property type="match status" value="1"/>
</dbReference>
<reference evidence="3" key="1">
    <citation type="submission" date="2025-08" db="UniProtKB">
        <authorList>
            <consortium name="Ensembl"/>
        </authorList>
    </citation>
    <scope>IDENTIFICATION</scope>
</reference>
<sequence>SCNPVEKWNNAPKSWQPRYFVLENGILSYYDSQDDVGKGSKGSIKMAVCEIKGRLMHMPNKWWGGNSPL</sequence>
<dbReference type="GO" id="GO:0001881">
    <property type="term" value="P:receptor recycling"/>
    <property type="evidence" value="ECO:0007669"/>
    <property type="project" value="TreeGrafter"/>
</dbReference>
<feature type="domain" description="PH" evidence="2">
    <location>
        <begin position="6"/>
        <end position="52"/>
    </location>
</feature>
<keyword evidence="4" id="KW-1185">Reference proteome</keyword>
<evidence type="ECO:0000259" key="2">
    <source>
        <dbReference type="Pfam" id="PF00169"/>
    </source>
</evidence>
<dbReference type="GO" id="GO:0055037">
    <property type="term" value="C:recycling endosome"/>
    <property type="evidence" value="ECO:0007669"/>
    <property type="project" value="TreeGrafter"/>
</dbReference>
<evidence type="ECO:0000313" key="4">
    <source>
        <dbReference type="Proteomes" id="UP000472273"/>
    </source>
</evidence>